<proteinExistence type="predicted"/>
<dbReference type="PANTHER" id="PTHR45663">
    <property type="entry name" value="GEO12009P1"/>
    <property type="match status" value="1"/>
</dbReference>
<evidence type="ECO:0000256" key="1">
    <source>
        <dbReference type="SAM" id="SignalP"/>
    </source>
</evidence>
<evidence type="ECO:0000259" key="2">
    <source>
        <dbReference type="PROSITE" id="PS51352"/>
    </source>
</evidence>
<feature type="domain" description="Thioredoxin" evidence="2">
    <location>
        <begin position="31"/>
        <end position="142"/>
    </location>
</feature>
<dbReference type="GO" id="GO:0015035">
    <property type="term" value="F:protein-disulfide reductase activity"/>
    <property type="evidence" value="ECO:0007669"/>
    <property type="project" value="TreeGrafter"/>
</dbReference>
<reference evidence="3 4" key="1">
    <citation type="submission" date="2016-10" db="EMBL/GenBank/DDBJ databases">
        <authorList>
            <person name="de Groot N.N."/>
        </authorList>
    </citation>
    <scope>NUCLEOTIDE SEQUENCE [LARGE SCALE GENOMIC DNA]</scope>
    <source>
        <strain evidence="3 4">ASO4-2</strain>
    </source>
</reference>
<protein>
    <submittedName>
        <fullName evidence="3">Thioredoxin 1</fullName>
    </submittedName>
</protein>
<dbReference type="InterPro" id="IPR013766">
    <property type="entry name" value="Thioredoxin_domain"/>
</dbReference>
<dbReference type="Pfam" id="PF00085">
    <property type="entry name" value="Thioredoxin"/>
    <property type="match status" value="1"/>
</dbReference>
<dbReference type="Proteomes" id="UP000198771">
    <property type="component" value="Unassembled WGS sequence"/>
</dbReference>
<dbReference type="CDD" id="cd02947">
    <property type="entry name" value="TRX_family"/>
    <property type="match status" value="1"/>
</dbReference>
<dbReference type="SUPFAM" id="SSF52833">
    <property type="entry name" value="Thioredoxin-like"/>
    <property type="match status" value="1"/>
</dbReference>
<dbReference type="RefSeq" id="WP_244148758.1">
    <property type="nucleotide sequence ID" value="NZ_FMXO01000016.1"/>
</dbReference>
<dbReference type="STRING" id="617002.SAMN05660653_02653"/>
<feature type="signal peptide" evidence="1">
    <location>
        <begin position="1"/>
        <end position="41"/>
    </location>
</feature>
<evidence type="ECO:0000313" key="3">
    <source>
        <dbReference type="EMBL" id="SDB53527.1"/>
    </source>
</evidence>
<keyword evidence="4" id="KW-1185">Reference proteome</keyword>
<name>A0A1G6E7U6_9BACT</name>
<keyword evidence="1" id="KW-0732">Signal</keyword>
<feature type="chain" id="PRO_5011551372" evidence="1">
    <location>
        <begin position="42"/>
        <end position="143"/>
    </location>
</feature>
<dbReference type="GO" id="GO:0045454">
    <property type="term" value="P:cell redox homeostasis"/>
    <property type="evidence" value="ECO:0007669"/>
    <property type="project" value="TreeGrafter"/>
</dbReference>
<accession>A0A1G6E7U6</accession>
<dbReference type="InterPro" id="IPR036249">
    <property type="entry name" value="Thioredoxin-like_sf"/>
</dbReference>
<dbReference type="EMBL" id="FMXO01000016">
    <property type="protein sequence ID" value="SDB53527.1"/>
    <property type="molecule type" value="Genomic_DNA"/>
</dbReference>
<dbReference type="Gene3D" id="3.40.30.10">
    <property type="entry name" value="Glutaredoxin"/>
    <property type="match status" value="1"/>
</dbReference>
<gene>
    <name evidence="3" type="ORF">SAMN05660653_02653</name>
</gene>
<dbReference type="GO" id="GO:0005829">
    <property type="term" value="C:cytosol"/>
    <property type="evidence" value="ECO:0007669"/>
    <property type="project" value="TreeGrafter"/>
</dbReference>
<sequence length="143" mass="16291">MSFLFQPERFQPRMKTVCSKVRPLLFCLMALLVSITIPAWAEEEAPPEAPVPGMVTVASFGAKNCVPCRLMVPIREELQREYEGRAAIVFIDLHRHFTLIDHYAIQVIPTLIFYDQNGNEAKRHIGFMDKKSIEAEMAKLGVE</sequence>
<organism evidence="3 4">
    <name type="scientific">Desulfonatronum thiosulfatophilum</name>
    <dbReference type="NCBI Taxonomy" id="617002"/>
    <lineage>
        <taxon>Bacteria</taxon>
        <taxon>Pseudomonadati</taxon>
        <taxon>Thermodesulfobacteriota</taxon>
        <taxon>Desulfovibrionia</taxon>
        <taxon>Desulfovibrionales</taxon>
        <taxon>Desulfonatronaceae</taxon>
        <taxon>Desulfonatronum</taxon>
    </lineage>
</organism>
<dbReference type="PROSITE" id="PS51352">
    <property type="entry name" value="THIOREDOXIN_2"/>
    <property type="match status" value="1"/>
</dbReference>
<dbReference type="PANTHER" id="PTHR45663:SF11">
    <property type="entry name" value="GEO12009P1"/>
    <property type="match status" value="1"/>
</dbReference>
<evidence type="ECO:0000313" key="4">
    <source>
        <dbReference type="Proteomes" id="UP000198771"/>
    </source>
</evidence>
<dbReference type="AlphaFoldDB" id="A0A1G6E7U6"/>